<evidence type="ECO:0000256" key="4">
    <source>
        <dbReference type="ARBA" id="ARBA00023157"/>
    </source>
</evidence>
<comment type="subcellular location">
    <subcellularLocation>
        <location evidence="1">Cytoplasm</location>
    </subcellularLocation>
</comment>
<dbReference type="SMART" id="SM00409">
    <property type="entry name" value="IG"/>
    <property type="match status" value="1"/>
</dbReference>
<proteinExistence type="predicted"/>
<dbReference type="AlphaFoldDB" id="A0A663M3I8"/>
<reference evidence="6" key="2">
    <citation type="submission" date="2025-09" db="UniProtKB">
        <authorList>
            <consortium name="Ensembl"/>
        </authorList>
    </citation>
    <scope>IDENTIFICATION</scope>
</reference>
<keyword evidence="3" id="KW-0597">Phosphoprotein</keyword>
<dbReference type="InterPro" id="IPR052385">
    <property type="entry name" value="Obscurin/Obscurin-like_Reg"/>
</dbReference>
<dbReference type="Pfam" id="PF07679">
    <property type="entry name" value="I-set"/>
    <property type="match status" value="1"/>
</dbReference>
<sequence>MSIPCLFLSDLVHSVTVGTQFQSALGGCNNVGTLFPTVAPVTFVKALRSLQLQEGGTAHLSCEVSKSDVPVEWKKGTSASDKYEIRQEGTRVELFIYDAEAEDAGDYTCDLGDQQTTASLQVKGRRSLA</sequence>
<reference evidence="6" key="1">
    <citation type="submission" date="2025-08" db="UniProtKB">
        <authorList>
            <consortium name="Ensembl"/>
        </authorList>
    </citation>
    <scope>IDENTIFICATION</scope>
</reference>
<dbReference type="SUPFAM" id="SSF48726">
    <property type="entry name" value="Immunoglobulin"/>
    <property type="match status" value="1"/>
</dbReference>
<evidence type="ECO:0000259" key="5">
    <source>
        <dbReference type="PROSITE" id="PS50835"/>
    </source>
</evidence>
<dbReference type="OMA" id="PHARLEW"/>
<evidence type="ECO:0000256" key="1">
    <source>
        <dbReference type="ARBA" id="ARBA00004496"/>
    </source>
</evidence>
<dbReference type="PANTHER" id="PTHR35971:SF5">
    <property type="entry name" value="OBSCURIN LIKE CYTOSKELETAL ADAPTOR 1"/>
    <property type="match status" value="1"/>
</dbReference>
<dbReference type="InterPro" id="IPR007110">
    <property type="entry name" value="Ig-like_dom"/>
</dbReference>
<evidence type="ECO:0000256" key="2">
    <source>
        <dbReference type="ARBA" id="ARBA00022490"/>
    </source>
</evidence>
<dbReference type="Proteomes" id="UP000472269">
    <property type="component" value="Unplaced"/>
</dbReference>
<dbReference type="InterPro" id="IPR013098">
    <property type="entry name" value="Ig_I-set"/>
</dbReference>
<evidence type="ECO:0000313" key="7">
    <source>
        <dbReference type="Proteomes" id="UP000472269"/>
    </source>
</evidence>
<name>A0A663M3I8_ATHCN</name>
<dbReference type="PROSITE" id="PS50835">
    <property type="entry name" value="IG_LIKE"/>
    <property type="match status" value="1"/>
</dbReference>
<evidence type="ECO:0000313" key="6">
    <source>
        <dbReference type="Ensembl" id="ENSACUP00000006680.1"/>
    </source>
</evidence>
<organism evidence="6 7">
    <name type="scientific">Athene cunicularia</name>
    <name type="common">Burrowing owl</name>
    <name type="synonym">Speotyto cunicularia</name>
    <dbReference type="NCBI Taxonomy" id="194338"/>
    <lineage>
        <taxon>Eukaryota</taxon>
        <taxon>Metazoa</taxon>
        <taxon>Chordata</taxon>
        <taxon>Craniata</taxon>
        <taxon>Vertebrata</taxon>
        <taxon>Euteleostomi</taxon>
        <taxon>Archelosauria</taxon>
        <taxon>Archosauria</taxon>
        <taxon>Dinosauria</taxon>
        <taxon>Saurischia</taxon>
        <taxon>Theropoda</taxon>
        <taxon>Coelurosauria</taxon>
        <taxon>Aves</taxon>
        <taxon>Neognathae</taxon>
        <taxon>Neoaves</taxon>
        <taxon>Telluraves</taxon>
        <taxon>Strigiformes</taxon>
        <taxon>Strigidae</taxon>
        <taxon>Athene</taxon>
    </lineage>
</organism>
<dbReference type="GO" id="GO:0005737">
    <property type="term" value="C:cytoplasm"/>
    <property type="evidence" value="ECO:0007669"/>
    <property type="project" value="UniProtKB-SubCell"/>
</dbReference>
<evidence type="ECO:0000256" key="3">
    <source>
        <dbReference type="ARBA" id="ARBA00022553"/>
    </source>
</evidence>
<keyword evidence="4" id="KW-1015">Disulfide bond</keyword>
<dbReference type="PANTHER" id="PTHR35971">
    <property type="entry name" value="SI:DKEY-31G6.6"/>
    <property type="match status" value="1"/>
</dbReference>
<keyword evidence="2" id="KW-0963">Cytoplasm</keyword>
<dbReference type="InterPro" id="IPR003599">
    <property type="entry name" value="Ig_sub"/>
</dbReference>
<dbReference type="Ensembl" id="ENSACUT00000007149.1">
    <property type="protein sequence ID" value="ENSACUP00000006680.1"/>
    <property type="gene ID" value="ENSACUG00000004592.1"/>
</dbReference>
<dbReference type="Gene3D" id="2.60.40.10">
    <property type="entry name" value="Immunoglobulins"/>
    <property type="match status" value="1"/>
</dbReference>
<dbReference type="InterPro" id="IPR036179">
    <property type="entry name" value="Ig-like_dom_sf"/>
</dbReference>
<feature type="domain" description="Ig-like" evidence="5">
    <location>
        <begin position="36"/>
        <end position="121"/>
    </location>
</feature>
<keyword evidence="7" id="KW-1185">Reference proteome</keyword>
<dbReference type="FunFam" id="2.60.40.10:FF:000228">
    <property type="entry name" value="obscurin isoform X4"/>
    <property type="match status" value="1"/>
</dbReference>
<protein>
    <recommendedName>
        <fullName evidence="5">Ig-like domain-containing protein</fullName>
    </recommendedName>
</protein>
<accession>A0A663M3I8</accession>
<dbReference type="InterPro" id="IPR013783">
    <property type="entry name" value="Ig-like_fold"/>
</dbReference>